<dbReference type="InterPro" id="IPR050196">
    <property type="entry name" value="Cytochrome_P450_Monoox"/>
</dbReference>
<keyword evidence="2 7" id="KW-0349">Heme</keyword>
<dbReference type="GO" id="GO:0016705">
    <property type="term" value="F:oxidoreductase activity, acting on paired donors, with incorporation or reduction of molecular oxygen"/>
    <property type="evidence" value="ECO:0007669"/>
    <property type="project" value="InterPro"/>
</dbReference>
<dbReference type="PANTHER" id="PTHR24291:SF50">
    <property type="entry name" value="BIFUNCTIONAL ALBAFLAVENONE MONOOXYGENASE_TERPENE SYNTHASE"/>
    <property type="match status" value="1"/>
</dbReference>
<proteinExistence type="inferred from homology"/>
<comment type="cofactor">
    <cofactor evidence="7">
        <name>heme</name>
        <dbReference type="ChEBI" id="CHEBI:30413"/>
    </cofactor>
</comment>
<evidence type="ECO:0000256" key="6">
    <source>
        <dbReference type="ARBA" id="ARBA00023033"/>
    </source>
</evidence>
<feature type="binding site" description="axial binding residue" evidence="7">
    <location>
        <position position="500"/>
    </location>
    <ligand>
        <name>heme</name>
        <dbReference type="ChEBI" id="CHEBI:30413"/>
    </ligand>
    <ligandPart>
        <name>Fe</name>
        <dbReference type="ChEBI" id="CHEBI:18248"/>
    </ligandPart>
</feature>
<feature type="region of interest" description="Disordered" evidence="8">
    <location>
        <begin position="266"/>
        <end position="285"/>
    </location>
</feature>
<dbReference type="PANTHER" id="PTHR24291">
    <property type="entry name" value="CYTOCHROME P450 FAMILY 4"/>
    <property type="match status" value="1"/>
</dbReference>
<keyword evidence="3 7" id="KW-0479">Metal-binding</keyword>
<dbReference type="Gene3D" id="1.10.630.10">
    <property type="entry name" value="Cytochrome P450"/>
    <property type="match status" value="1"/>
</dbReference>
<evidence type="ECO:0000256" key="8">
    <source>
        <dbReference type="SAM" id="MobiDB-lite"/>
    </source>
</evidence>
<dbReference type="GO" id="GO:0020037">
    <property type="term" value="F:heme binding"/>
    <property type="evidence" value="ECO:0007669"/>
    <property type="project" value="InterPro"/>
</dbReference>
<evidence type="ECO:0000313" key="9">
    <source>
        <dbReference type="EMBL" id="OAL30665.1"/>
    </source>
</evidence>
<protein>
    <recommendedName>
        <fullName evidence="11">Cytochrome P450</fullName>
    </recommendedName>
</protein>
<dbReference type="GO" id="GO:0005506">
    <property type="term" value="F:iron ion binding"/>
    <property type="evidence" value="ECO:0007669"/>
    <property type="project" value="InterPro"/>
</dbReference>
<evidence type="ECO:0008006" key="11">
    <source>
        <dbReference type="Google" id="ProtNLM"/>
    </source>
</evidence>
<dbReference type="PRINTS" id="PR00385">
    <property type="entry name" value="P450"/>
</dbReference>
<dbReference type="SUPFAM" id="SSF48264">
    <property type="entry name" value="Cytochrome P450"/>
    <property type="match status" value="1"/>
</dbReference>
<dbReference type="Proteomes" id="UP000185904">
    <property type="component" value="Unassembled WGS sequence"/>
</dbReference>
<keyword evidence="5 7" id="KW-0408">Iron</keyword>
<dbReference type="InterPro" id="IPR002401">
    <property type="entry name" value="Cyt_P450_E_grp-I"/>
</dbReference>
<comment type="caution">
    <text evidence="9">The sequence shown here is derived from an EMBL/GenBank/DDBJ whole genome shotgun (WGS) entry which is preliminary data.</text>
</comment>
<dbReference type="Pfam" id="PF00067">
    <property type="entry name" value="p450"/>
    <property type="match status" value="1"/>
</dbReference>
<organism evidence="9 10">
    <name type="scientific">Fonsecaea nubica</name>
    <dbReference type="NCBI Taxonomy" id="856822"/>
    <lineage>
        <taxon>Eukaryota</taxon>
        <taxon>Fungi</taxon>
        <taxon>Dikarya</taxon>
        <taxon>Ascomycota</taxon>
        <taxon>Pezizomycotina</taxon>
        <taxon>Eurotiomycetes</taxon>
        <taxon>Chaetothyriomycetidae</taxon>
        <taxon>Chaetothyriales</taxon>
        <taxon>Herpotrichiellaceae</taxon>
        <taxon>Fonsecaea</taxon>
    </lineage>
</organism>
<keyword evidence="10" id="KW-1185">Reference proteome</keyword>
<evidence type="ECO:0000256" key="4">
    <source>
        <dbReference type="ARBA" id="ARBA00023002"/>
    </source>
</evidence>
<evidence type="ECO:0000256" key="7">
    <source>
        <dbReference type="PIRSR" id="PIRSR602401-1"/>
    </source>
</evidence>
<dbReference type="PRINTS" id="PR00463">
    <property type="entry name" value="EP450I"/>
</dbReference>
<dbReference type="AlphaFoldDB" id="A0A178CP08"/>
<reference evidence="9 10" key="1">
    <citation type="submission" date="2016-03" db="EMBL/GenBank/DDBJ databases">
        <title>The draft genome sequence of Fonsecaea nubica causative agent of cutaneous subcutaneous infection in human host.</title>
        <authorList>
            <person name="Costa F."/>
            <person name="Sybren D.H."/>
            <person name="Raittz R.T."/>
            <person name="Weiss V.A."/>
            <person name="Leao A.C."/>
            <person name="Gomes R."/>
            <person name="De Souza E.M."/>
            <person name="Pedrosa F.O."/>
            <person name="Steffens M.B."/>
            <person name="Bombassaro A."/>
            <person name="Tadra-Sfeir M.Z."/>
            <person name="Moreno L.F."/>
            <person name="Najafzadeh M.J."/>
            <person name="Felipe M.S."/>
            <person name="Teixeira M."/>
            <person name="Sun J."/>
            <person name="Xi L."/>
            <person name="Castro M.A."/>
            <person name="Vicente V.A."/>
        </authorList>
    </citation>
    <scope>NUCLEOTIDE SEQUENCE [LARGE SCALE GENOMIC DNA]</scope>
    <source>
        <strain evidence="9 10">CBS 269.64</strain>
    </source>
</reference>
<sequence>MWRIVLAVLALLTAGVGYFVNLVYKKRAELDGLPQPPMESRFWGHLKIAADCKRLFPPNCHVQNWANYIRKKYDLGDVFYLDWWPLGPRWIFVADPEVASKFLTTGQSLPKSRLTTKYLTNLLGENNMVGLEGQAWKSLRSIFNPGFSASHLFTLVPYVVDSSLVFLDLLLEKAQTNELVHLDPLSIGFAIDIIGKVVMDSDFDSQKRPHPIVTTFRKQVELMPSAASIGPLDDINLVRPIRLWWNARKLDSLLGAEIDKKIEARKTSQPGTNISSDTVKPRKDRKRSIVDLALDAYEKEVAASAKGGGSGGGGGMNRSFRTMAIDSIKTFIFAGHDTTSSTISYTMYLLHLHKHVHTKIVAELDSVFGTDVTAAEMAELIKSDPHRINKLEYLTAVVKEVLRLFPPASTIRELKRPGDVSAARDKVLIDPSTGKECPLVGFDLWPVAHMIHRNEAYFPDPLSFIPERFIPSQTPFPESKLHTPAGKDAWRPFEKGPRNCIGQELAMMEAKVVVALVVREVDFTAEFRGRKIEQGDWVPVETKDEFADGVSGDERLSVEGHKPFQVLLGAARPSNGMSGRLSLRKRT</sequence>
<evidence type="ECO:0000256" key="3">
    <source>
        <dbReference type="ARBA" id="ARBA00022723"/>
    </source>
</evidence>
<keyword evidence="4" id="KW-0560">Oxidoreductase</keyword>
<keyword evidence="6" id="KW-0503">Monooxygenase</keyword>
<dbReference type="InterPro" id="IPR001128">
    <property type="entry name" value="Cyt_P450"/>
</dbReference>
<name>A0A178CP08_9EURO</name>
<accession>A0A178CP08</accession>
<evidence type="ECO:0000313" key="10">
    <source>
        <dbReference type="Proteomes" id="UP000185904"/>
    </source>
</evidence>
<dbReference type="GeneID" id="34592030"/>
<dbReference type="InterPro" id="IPR036396">
    <property type="entry name" value="Cyt_P450_sf"/>
</dbReference>
<evidence type="ECO:0000256" key="1">
    <source>
        <dbReference type="ARBA" id="ARBA00010617"/>
    </source>
</evidence>
<dbReference type="OrthoDB" id="10029320at2759"/>
<dbReference type="GO" id="GO:0004497">
    <property type="term" value="F:monooxygenase activity"/>
    <property type="evidence" value="ECO:0007669"/>
    <property type="project" value="UniProtKB-KW"/>
</dbReference>
<dbReference type="EMBL" id="LVCJ01000070">
    <property type="protein sequence ID" value="OAL30665.1"/>
    <property type="molecule type" value="Genomic_DNA"/>
</dbReference>
<dbReference type="RefSeq" id="XP_022497127.1">
    <property type="nucleotide sequence ID" value="XM_022646903.1"/>
</dbReference>
<gene>
    <name evidence="9" type="ORF">AYO20_08627</name>
</gene>
<evidence type="ECO:0000256" key="5">
    <source>
        <dbReference type="ARBA" id="ARBA00023004"/>
    </source>
</evidence>
<feature type="compositionally biased region" description="Polar residues" evidence="8">
    <location>
        <begin position="267"/>
        <end position="278"/>
    </location>
</feature>
<evidence type="ECO:0000256" key="2">
    <source>
        <dbReference type="ARBA" id="ARBA00022617"/>
    </source>
</evidence>
<comment type="similarity">
    <text evidence="1">Belongs to the cytochrome P450 family.</text>
</comment>